<gene>
    <name evidence="2" type="ORF">WH47_02968</name>
</gene>
<feature type="compositionally biased region" description="Basic and acidic residues" evidence="1">
    <location>
        <begin position="15"/>
        <end position="28"/>
    </location>
</feature>
<feature type="compositionally biased region" description="Polar residues" evidence="1">
    <location>
        <begin position="1"/>
        <end position="13"/>
    </location>
</feature>
<feature type="region of interest" description="Disordered" evidence="1">
    <location>
        <begin position="85"/>
        <end position="108"/>
    </location>
</feature>
<dbReference type="Proteomes" id="UP000053825">
    <property type="component" value="Unassembled WGS sequence"/>
</dbReference>
<feature type="compositionally biased region" description="Basic and acidic residues" evidence="1">
    <location>
        <begin position="85"/>
        <end position="97"/>
    </location>
</feature>
<sequence>MEVARTSSSSEILDNSEKRPTELEGSRDARDKVFKAFRVFKDSEAFHIICHRYFRPGLSTHASPPSPNESPITKVTPDVGENIWREHPSKQDSHGPELDGQAVAVINP</sequence>
<reference evidence="2 3" key="1">
    <citation type="submission" date="2015-07" db="EMBL/GenBank/DDBJ databases">
        <title>The genome of Habropoda laboriosa.</title>
        <authorList>
            <person name="Pan H."/>
            <person name="Kapheim K."/>
        </authorList>
    </citation>
    <scope>NUCLEOTIDE SEQUENCE [LARGE SCALE GENOMIC DNA]</scope>
    <source>
        <strain evidence="2">0110345459</strain>
    </source>
</reference>
<dbReference type="EMBL" id="KQ414755">
    <property type="protein sequence ID" value="KOC61711.1"/>
    <property type="molecule type" value="Genomic_DNA"/>
</dbReference>
<accession>A0A0L7QTA2</accession>
<organism evidence="2 3">
    <name type="scientific">Habropoda laboriosa</name>
    <dbReference type="NCBI Taxonomy" id="597456"/>
    <lineage>
        <taxon>Eukaryota</taxon>
        <taxon>Metazoa</taxon>
        <taxon>Ecdysozoa</taxon>
        <taxon>Arthropoda</taxon>
        <taxon>Hexapoda</taxon>
        <taxon>Insecta</taxon>
        <taxon>Pterygota</taxon>
        <taxon>Neoptera</taxon>
        <taxon>Endopterygota</taxon>
        <taxon>Hymenoptera</taxon>
        <taxon>Apocrita</taxon>
        <taxon>Aculeata</taxon>
        <taxon>Apoidea</taxon>
        <taxon>Anthophila</taxon>
        <taxon>Apidae</taxon>
        <taxon>Habropoda</taxon>
    </lineage>
</organism>
<name>A0A0L7QTA2_9HYME</name>
<evidence type="ECO:0000313" key="3">
    <source>
        <dbReference type="Proteomes" id="UP000053825"/>
    </source>
</evidence>
<dbReference type="AlphaFoldDB" id="A0A0L7QTA2"/>
<proteinExistence type="predicted"/>
<keyword evidence="3" id="KW-1185">Reference proteome</keyword>
<evidence type="ECO:0000256" key="1">
    <source>
        <dbReference type="SAM" id="MobiDB-lite"/>
    </source>
</evidence>
<protein>
    <submittedName>
        <fullName evidence="2">Uncharacterized protein</fullName>
    </submittedName>
</protein>
<evidence type="ECO:0000313" key="2">
    <source>
        <dbReference type="EMBL" id="KOC61711.1"/>
    </source>
</evidence>
<feature type="region of interest" description="Disordered" evidence="1">
    <location>
        <begin position="1"/>
        <end position="28"/>
    </location>
</feature>